<dbReference type="Pfam" id="PF04608">
    <property type="entry name" value="PgpA"/>
    <property type="match status" value="1"/>
</dbReference>
<dbReference type="InterPro" id="IPR007686">
    <property type="entry name" value="YutG/PgpA"/>
</dbReference>
<evidence type="ECO:0000313" key="2">
    <source>
        <dbReference type="EMBL" id="HIU44900.1"/>
    </source>
</evidence>
<dbReference type="InterPro" id="IPR036681">
    <property type="entry name" value="PgpA-like_sf"/>
</dbReference>
<dbReference type="InterPro" id="IPR026038">
    <property type="entry name" value="Put_PGPase"/>
</dbReference>
<dbReference type="SUPFAM" id="SSF101307">
    <property type="entry name" value="YutG-like"/>
    <property type="match status" value="1"/>
</dbReference>
<dbReference type="Proteomes" id="UP000824070">
    <property type="component" value="Unassembled WGS sequence"/>
</dbReference>
<dbReference type="EMBL" id="DVMV01000010">
    <property type="protein sequence ID" value="HIU44900.1"/>
    <property type="molecule type" value="Genomic_DNA"/>
</dbReference>
<evidence type="ECO:0000259" key="1">
    <source>
        <dbReference type="Pfam" id="PF04608"/>
    </source>
</evidence>
<gene>
    <name evidence="2" type="ORF">IAC52_01205</name>
</gene>
<feature type="domain" description="YutG/PgpA" evidence="1">
    <location>
        <begin position="30"/>
        <end position="158"/>
    </location>
</feature>
<name>A0A9D1S2A6_9FIRM</name>
<dbReference type="Gene3D" id="1.10.3760.10">
    <property type="entry name" value="PgpA-like"/>
    <property type="match status" value="1"/>
</dbReference>
<proteinExistence type="predicted"/>
<evidence type="ECO:0000313" key="3">
    <source>
        <dbReference type="Proteomes" id="UP000824070"/>
    </source>
</evidence>
<dbReference type="GO" id="GO:0006629">
    <property type="term" value="P:lipid metabolic process"/>
    <property type="evidence" value="ECO:0007669"/>
    <property type="project" value="InterPro"/>
</dbReference>
<reference evidence="2" key="2">
    <citation type="journal article" date="2021" name="PeerJ">
        <title>Extensive microbial diversity within the chicken gut microbiome revealed by metagenomics and culture.</title>
        <authorList>
            <person name="Gilroy R."/>
            <person name="Ravi A."/>
            <person name="Getino M."/>
            <person name="Pursley I."/>
            <person name="Horton D.L."/>
            <person name="Alikhan N.F."/>
            <person name="Baker D."/>
            <person name="Gharbi K."/>
            <person name="Hall N."/>
            <person name="Watson M."/>
            <person name="Adriaenssens E.M."/>
            <person name="Foster-Nyarko E."/>
            <person name="Jarju S."/>
            <person name="Secka A."/>
            <person name="Antonio M."/>
            <person name="Oren A."/>
            <person name="Chaudhuri R.R."/>
            <person name="La Ragione R."/>
            <person name="Hildebrand F."/>
            <person name="Pallen M.J."/>
        </authorList>
    </citation>
    <scope>NUCLEOTIDE SEQUENCE</scope>
    <source>
        <strain evidence="2">ChiGjej1B1-22543</strain>
    </source>
</reference>
<sequence>MDLRQHCIDLLSDRGVTVDDLADCAVFLQKAYFPELTHQDMIESVMDVLGKREVQYTIMTGIAIDEAADSGAIKDDILSKMLLEDEGLYGVDEVLAYSICNVYGSIALTNFGYIDKTKYGIVGKLNAKKDDGTYPGNSNTFLDDIAGAIAASAAARYAHSKK</sequence>
<organism evidence="2 3">
    <name type="scientific">Candidatus Alloenteromonas pullicola</name>
    <dbReference type="NCBI Taxonomy" id="2840784"/>
    <lineage>
        <taxon>Bacteria</taxon>
        <taxon>Bacillati</taxon>
        <taxon>Bacillota</taxon>
        <taxon>Bacillota incertae sedis</taxon>
        <taxon>Candidatus Alloenteromonas</taxon>
    </lineage>
</organism>
<accession>A0A9D1S2A6</accession>
<dbReference type="GO" id="GO:0008962">
    <property type="term" value="F:phosphatidylglycerophosphatase activity"/>
    <property type="evidence" value="ECO:0007669"/>
    <property type="project" value="InterPro"/>
</dbReference>
<protein>
    <submittedName>
        <fullName evidence="2">Phosphatidylglycerophosphatase A</fullName>
    </submittedName>
</protein>
<comment type="caution">
    <text evidence="2">The sequence shown here is derived from an EMBL/GenBank/DDBJ whole genome shotgun (WGS) entry which is preliminary data.</text>
</comment>
<reference evidence="2" key="1">
    <citation type="submission" date="2020-10" db="EMBL/GenBank/DDBJ databases">
        <authorList>
            <person name="Gilroy R."/>
        </authorList>
    </citation>
    <scope>NUCLEOTIDE SEQUENCE</scope>
    <source>
        <strain evidence="2">ChiGjej1B1-22543</strain>
    </source>
</reference>
<dbReference type="PIRSF" id="PIRSF019587">
    <property type="entry name" value="PGPase"/>
    <property type="match status" value="1"/>
</dbReference>
<dbReference type="AlphaFoldDB" id="A0A9D1S2A6"/>